<dbReference type="EMBL" id="JAMXLY010000017">
    <property type="protein sequence ID" value="MCO6025399.1"/>
    <property type="molecule type" value="Genomic_DNA"/>
</dbReference>
<dbReference type="InterPro" id="IPR010905">
    <property type="entry name" value="Glyco_hydro_88"/>
</dbReference>
<dbReference type="Pfam" id="PF07470">
    <property type="entry name" value="Glyco_hydro_88"/>
    <property type="match status" value="1"/>
</dbReference>
<keyword evidence="2" id="KW-0732">Signal</keyword>
<evidence type="ECO:0000313" key="3">
    <source>
        <dbReference type="EMBL" id="MCO6025399.1"/>
    </source>
</evidence>
<proteinExistence type="predicted"/>
<dbReference type="PANTHER" id="PTHR33886">
    <property type="entry name" value="UNSATURATED RHAMNOGALACTURONAN HYDROLASE (EUROFUNG)"/>
    <property type="match status" value="1"/>
</dbReference>
<sequence>MKKTATFILFLLFAAANGTLQAENLQSRIKAEDIIATARKVNTYFIHKYPDPTQPTFVKKERSSNLWTRSVYYEGLMALYEIDRDTSYIHYTDRWANFHQWAPRNGLNTTNADDQCCEQIYLERYVQSGGQEKIEKVKENLDSQIATGKHTYWTWIDAIQMAMPIYAKYAEITGEAKYLDYAMKCYLWSRDSLAGGLFNKKDGLWWRDKDYVAPYKETDGKDCYWSRGNGWVYAALVKVLQTLHKDNKAGLLLKKDFIQMSKALIKCQRQDGFWNPSLVSSSYEGPETSGTALFLYGMSWGLQNGILKGKTYRQACDRAWQALKSTVHDNGFIGYSQGTGKDPSAGQPLNYTHVPDFEDFGTGCFLLGASEYAQLIKASAHLDKHAKK</sequence>
<accession>A0ABT1BWQ1</accession>
<organism evidence="3 4">
    <name type="scientific">Segatella cerevisiae</name>
    <dbReference type="NCBI Taxonomy" id="2053716"/>
    <lineage>
        <taxon>Bacteria</taxon>
        <taxon>Pseudomonadati</taxon>
        <taxon>Bacteroidota</taxon>
        <taxon>Bacteroidia</taxon>
        <taxon>Bacteroidales</taxon>
        <taxon>Prevotellaceae</taxon>
        <taxon>Segatella</taxon>
    </lineage>
</organism>
<dbReference type="GO" id="GO:0016787">
    <property type="term" value="F:hydrolase activity"/>
    <property type="evidence" value="ECO:0007669"/>
    <property type="project" value="UniProtKB-KW"/>
</dbReference>
<evidence type="ECO:0000256" key="2">
    <source>
        <dbReference type="SAM" id="SignalP"/>
    </source>
</evidence>
<name>A0ABT1BWQ1_9BACT</name>
<protein>
    <submittedName>
        <fullName evidence="3">Glycoside hydrolase family 88 protein</fullName>
    </submittedName>
</protein>
<dbReference type="Gene3D" id="1.50.10.10">
    <property type="match status" value="1"/>
</dbReference>
<dbReference type="InterPro" id="IPR012341">
    <property type="entry name" value="6hp_glycosidase-like_sf"/>
</dbReference>
<keyword evidence="4" id="KW-1185">Reference proteome</keyword>
<feature type="chain" id="PRO_5045130748" evidence="2">
    <location>
        <begin position="23"/>
        <end position="388"/>
    </location>
</feature>
<dbReference type="PANTHER" id="PTHR33886:SF8">
    <property type="entry name" value="UNSATURATED RHAMNOGALACTURONAN HYDROLASE (EUROFUNG)"/>
    <property type="match status" value="1"/>
</dbReference>
<dbReference type="SUPFAM" id="SSF48208">
    <property type="entry name" value="Six-hairpin glycosidases"/>
    <property type="match status" value="1"/>
</dbReference>
<dbReference type="Proteomes" id="UP001204015">
    <property type="component" value="Unassembled WGS sequence"/>
</dbReference>
<dbReference type="InterPro" id="IPR008928">
    <property type="entry name" value="6-hairpin_glycosidase_sf"/>
</dbReference>
<evidence type="ECO:0000256" key="1">
    <source>
        <dbReference type="ARBA" id="ARBA00022801"/>
    </source>
</evidence>
<evidence type="ECO:0000313" key="4">
    <source>
        <dbReference type="Proteomes" id="UP001204015"/>
    </source>
</evidence>
<dbReference type="RefSeq" id="WP_252760758.1">
    <property type="nucleotide sequence ID" value="NZ_JAMXLY010000017.1"/>
</dbReference>
<dbReference type="InterPro" id="IPR052043">
    <property type="entry name" value="PolySaccharide_Degr_Enz"/>
</dbReference>
<gene>
    <name evidence="3" type="ORF">NG821_06020</name>
</gene>
<reference evidence="3 4" key="1">
    <citation type="submission" date="2022-06" db="EMBL/GenBank/DDBJ databases">
        <title>A taxonomic note on the genus Prevotella: Description of four novel genera and emended description of the genera Hallella and Xylanibacter.</title>
        <authorList>
            <person name="Hitch T.C.A."/>
        </authorList>
    </citation>
    <scope>NUCLEOTIDE SEQUENCE [LARGE SCALE GENOMIC DNA]</scope>
    <source>
        <strain evidence="3 4">DSM 100619</strain>
    </source>
</reference>
<comment type="caution">
    <text evidence="3">The sequence shown here is derived from an EMBL/GenBank/DDBJ whole genome shotgun (WGS) entry which is preliminary data.</text>
</comment>
<feature type="signal peptide" evidence="2">
    <location>
        <begin position="1"/>
        <end position="22"/>
    </location>
</feature>
<keyword evidence="1 3" id="KW-0378">Hydrolase</keyword>